<feature type="domain" description="Pectinesterase catalytic" evidence="12">
    <location>
        <begin position="29"/>
        <end position="317"/>
    </location>
</feature>
<comment type="caution">
    <text evidence="13">The sequence shown here is derived from an EMBL/GenBank/DDBJ whole genome shotgun (WGS) entry which is preliminary data.</text>
</comment>
<dbReference type="SUPFAM" id="SSF51126">
    <property type="entry name" value="Pectin lyase-like"/>
    <property type="match status" value="1"/>
</dbReference>
<dbReference type="EC" id="3.1.1.11" evidence="3 11"/>
<evidence type="ECO:0000256" key="10">
    <source>
        <dbReference type="PROSITE-ProRule" id="PRU10040"/>
    </source>
</evidence>
<evidence type="ECO:0000256" key="5">
    <source>
        <dbReference type="ARBA" id="ARBA00022525"/>
    </source>
</evidence>
<dbReference type="InterPro" id="IPR033131">
    <property type="entry name" value="Pectinesterase_Asp_AS"/>
</dbReference>
<dbReference type="GO" id="GO:0045490">
    <property type="term" value="P:pectin catabolic process"/>
    <property type="evidence" value="ECO:0007669"/>
    <property type="project" value="UniProtKB-UniRule"/>
</dbReference>
<keyword evidence="7 11" id="KW-0063">Aspartyl esterase</keyword>
<feature type="active site" evidence="10">
    <location>
        <position position="171"/>
    </location>
</feature>
<reference evidence="13 14" key="1">
    <citation type="journal article" date="2021" name="Nat. Commun.">
        <title>Incipient diploidization of the medicinal plant Perilla within 10,000 years.</title>
        <authorList>
            <person name="Zhang Y."/>
            <person name="Shen Q."/>
            <person name="Leng L."/>
            <person name="Zhang D."/>
            <person name="Chen S."/>
            <person name="Shi Y."/>
            <person name="Ning Z."/>
            <person name="Chen S."/>
        </authorList>
    </citation>
    <scope>NUCLEOTIDE SEQUENCE [LARGE SCALE GENOMIC DNA]</scope>
    <source>
        <strain evidence="14">cv. PC099</strain>
    </source>
</reference>
<sequence>MLFAIVITSIPRPFVKGVIVYNATVSKLQKPGAFNTVTEALAAAPSHSNTKYYIHVEAGLYVERVEVGETLTNIVLVGDGANVTKIQWNRHAPQYNTSRTATLTVEGNGFIAMFIAFENNAGEDLNQAVAAETVSDRAAYYQCTFLGYQDTLYARKGSQLYKNCDIYGTVDFIFGAAAAVFQSCNLYARSAKTITFTAQNKDGDGGGPVSSGFVIQDCTLTAAPGVERAGLEAYLGRPWSEYSTVVVMESFLDDIIQPEGWVAWNKDGRTDELRYLEFRNRGGGADTRRRVNWKGYEDVSGLPDKVRGFTVAEFIDRDGWLAGTGVPYSPGLMHN</sequence>
<evidence type="ECO:0000259" key="12">
    <source>
        <dbReference type="Pfam" id="PF01095"/>
    </source>
</evidence>
<evidence type="ECO:0000256" key="4">
    <source>
        <dbReference type="ARBA" id="ARBA00022512"/>
    </source>
</evidence>
<keyword evidence="6 11" id="KW-0378">Hydrolase</keyword>
<evidence type="ECO:0000256" key="2">
    <source>
        <dbReference type="ARBA" id="ARBA00005184"/>
    </source>
</evidence>
<dbReference type="Gene3D" id="2.160.20.10">
    <property type="entry name" value="Single-stranded right-handed beta-helix, Pectin lyase-like"/>
    <property type="match status" value="1"/>
</dbReference>
<dbReference type="GO" id="GO:0042545">
    <property type="term" value="P:cell wall modification"/>
    <property type="evidence" value="ECO:0007669"/>
    <property type="project" value="UniProtKB-UniRule"/>
</dbReference>
<name>A0AAD4P3H1_PERFH</name>
<keyword evidence="8" id="KW-0961">Cell wall biogenesis/degradation</keyword>
<evidence type="ECO:0000256" key="6">
    <source>
        <dbReference type="ARBA" id="ARBA00022801"/>
    </source>
</evidence>
<evidence type="ECO:0000256" key="8">
    <source>
        <dbReference type="ARBA" id="ARBA00023316"/>
    </source>
</evidence>
<gene>
    <name evidence="13" type="ORF">C2S53_010404</name>
</gene>
<dbReference type="InterPro" id="IPR012334">
    <property type="entry name" value="Pectin_lyas_fold"/>
</dbReference>
<accession>A0AAD4P3H1</accession>
<evidence type="ECO:0000256" key="7">
    <source>
        <dbReference type="ARBA" id="ARBA00023085"/>
    </source>
</evidence>
<comment type="pathway">
    <text evidence="2 11">Glycan metabolism; pectin degradation; 2-dehydro-3-deoxy-D-gluconate from pectin: step 1/5.</text>
</comment>
<dbReference type="AlphaFoldDB" id="A0AAD4P3H1"/>
<comment type="subcellular location">
    <subcellularLocation>
        <location evidence="1">Secreted</location>
        <location evidence="1">Cell wall</location>
    </subcellularLocation>
</comment>
<evidence type="ECO:0000313" key="13">
    <source>
        <dbReference type="EMBL" id="KAH6824590.1"/>
    </source>
</evidence>
<dbReference type="InterPro" id="IPR011050">
    <property type="entry name" value="Pectin_lyase_fold/virulence"/>
</dbReference>
<dbReference type="Proteomes" id="UP001190926">
    <property type="component" value="Unassembled WGS sequence"/>
</dbReference>
<dbReference type="InterPro" id="IPR000070">
    <property type="entry name" value="Pectinesterase_cat"/>
</dbReference>
<evidence type="ECO:0000313" key="14">
    <source>
        <dbReference type="Proteomes" id="UP001190926"/>
    </source>
</evidence>
<dbReference type="PANTHER" id="PTHR31707">
    <property type="entry name" value="PECTINESTERASE"/>
    <property type="match status" value="1"/>
</dbReference>
<evidence type="ECO:0000256" key="9">
    <source>
        <dbReference type="ARBA" id="ARBA00047928"/>
    </source>
</evidence>
<evidence type="ECO:0000256" key="11">
    <source>
        <dbReference type="RuleBase" id="RU000589"/>
    </source>
</evidence>
<protein>
    <recommendedName>
        <fullName evidence="3 11">Pectinesterase</fullName>
        <ecNumber evidence="3 11">3.1.1.11</ecNumber>
    </recommendedName>
</protein>
<dbReference type="EMBL" id="SDAM02000323">
    <property type="protein sequence ID" value="KAH6824590.1"/>
    <property type="molecule type" value="Genomic_DNA"/>
</dbReference>
<dbReference type="FunFam" id="2.160.20.10:FF:000029">
    <property type="entry name" value="Pectinesterase 4"/>
    <property type="match status" value="1"/>
</dbReference>
<dbReference type="GO" id="GO:0030599">
    <property type="term" value="F:pectinesterase activity"/>
    <property type="evidence" value="ECO:0007669"/>
    <property type="project" value="UniProtKB-UniRule"/>
</dbReference>
<comment type="catalytic activity">
    <reaction evidence="9 11">
        <text>[(1-&gt;4)-alpha-D-galacturonosyl methyl ester](n) + n H2O = [(1-&gt;4)-alpha-D-galacturonosyl](n) + n methanol + n H(+)</text>
        <dbReference type="Rhea" id="RHEA:22380"/>
        <dbReference type="Rhea" id="RHEA-COMP:14570"/>
        <dbReference type="Rhea" id="RHEA-COMP:14573"/>
        <dbReference type="ChEBI" id="CHEBI:15377"/>
        <dbReference type="ChEBI" id="CHEBI:15378"/>
        <dbReference type="ChEBI" id="CHEBI:17790"/>
        <dbReference type="ChEBI" id="CHEBI:140522"/>
        <dbReference type="ChEBI" id="CHEBI:140523"/>
        <dbReference type="EC" id="3.1.1.11"/>
    </reaction>
</comment>
<dbReference type="Pfam" id="PF01095">
    <property type="entry name" value="Pectinesterase"/>
    <property type="match status" value="1"/>
</dbReference>
<organism evidence="13 14">
    <name type="scientific">Perilla frutescens var. hirtella</name>
    <name type="common">Perilla citriodora</name>
    <name type="synonym">Perilla setoyensis</name>
    <dbReference type="NCBI Taxonomy" id="608512"/>
    <lineage>
        <taxon>Eukaryota</taxon>
        <taxon>Viridiplantae</taxon>
        <taxon>Streptophyta</taxon>
        <taxon>Embryophyta</taxon>
        <taxon>Tracheophyta</taxon>
        <taxon>Spermatophyta</taxon>
        <taxon>Magnoliopsida</taxon>
        <taxon>eudicotyledons</taxon>
        <taxon>Gunneridae</taxon>
        <taxon>Pentapetalae</taxon>
        <taxon>asterids</taxon>
        <taxon>lamiids</taxon>
        <taxon>Lamiales</taxon>
        <taxon>Lamiaceae</taxon>
        <taxon>Nepetoideae</taxon>
        <taxon>Elsholtzieae</taxon>
        <taxon>Perilla</taxon>
    </lineage>
</organism>
<keyword evidence="14" id="KW-1185">Reference proteome</keyword>
<evidence type="ECO:0000256" key="3">
    <source>
        <dbReference type="ARBA" id="ARBA00013229"/>
    </source>
</evidence>
<keyword evidence="5" id="KW-0964">Secreted</keyword>
<keyword evidence="4" id="KW-0134">Cell wall</keyword>
<dbReference type="PROSITE" id="PS00503">
    <property type="entry name" value="PECTINESTERASE_2"/>
    <property type="match status" value="1"/>
</dbReference>
<proteinExistence type="predicted"/>
<evidence type="ECO:0000256" key="1">
    <source>
        <dbReference type="ARBA" id="ARBA00004191"/>
    </source>
</evidence>